<dbReference type="InterPro" id="IPR051906">
    <property type="entry name" value="TolC-like"/>
</dbReference>
<feature type="coiled-coil region" evidence="8">
    <location>
        <begin position="334"/>
        <end position="391"/>
    </location>
</feature>
<dbReference type="AlphaFoldDB" id="A0A0A2EJW3"/>
<dbReference type="eggNOG" id="COG1538">
    <property type="taxonomic scope" value="Bacteria"/>
</dbReference>
<comment type="caution">
    <text evidence="10">The sequence shown here is derived from an EMBL/GenBank/DDBJ whole genome shotgun (WGS) entry which is preliminary data.</text>
</comment>
<dbReference type="GO" id="GO:0015288">
    <property type="term" value="F:porin activity"/>
    <property type="evidence" value="ECO:0007669"/>
    <property type="project" value="TreeGrafter"/>
</dbReference>
<keyword evidence="8" id="KW-0175">Coiled coil</keyword>
<dbReference type="STRING" id="36874.HQ34_00245"/>
<keyword evidence="6" id="KW-0472">Membrane</keyword>
<accession>A0A0A2EJW3</accession>
<keyword evidence="4" id="KW-1134">Transmembrane beta strand</keyword>
<dbReference type="SUPFAM" id="SSF56954">
    <property type="entry name" value="Outer membrane efflux proteins (OEP)"/>
    <property type="match status" value="1"/>
</dbReference>
<dbReference type="EMBL" id="JQJD01000051">
    <property type="protein sequence ID" value="KGN79233.1"/>
    <property type="molecule type" value="Genomic_DNA"/>
</dbReference>
<dbReference type="GO" id="GO:0015562">
    <property type="term" value="F:efflux transmembrane transporter activity"/>
    <property type="evidence" value="ECO:0007669"/>
    <property type="project" value="InterPro"/>
</dbReference>
<evidence type="ECO:0000313" key="10">
    <source>
        <dbReference type="EMBL" id="KGN79233.1"/>
    </source>
</evidence>
<comment type="subcellular location">
    <subcellularLocation>
        <location evidence="1">Cell outer membrane</location>
    </subcellularLocation>
</comment>
<evidence type="ECO:0000256" key="7">
    <source>
        <dbReference type="ARBA" id="ARBA00023237"/>
    </source>
</evidence>
<feature type="chain" id="PRO_5001986247" description="Outer membrane protein TolC" evidence="9">
    <location>
        <begin position="26"/>
        <end position="450"/>
    </location>
</feature>
<dbReference type="Proteomes" id="UP000030125">
    <property type="component" value="Unassembled WGS sequence"/>
</dbReference>
<protein>
    <recommendedName>
        <fullName evidence="12">Outer membrane protein TolC</fullName>
    </recommendedName>
</protein>
<keyword evidence="11" id="KW-1185">Reference proteome</keyword>
<evidence type="ECO:0000256" key="1">
    <source>
        <dbReference type="ARBA" id="ARBA00004442"/>
    </source>
</evidence>
<keyword evidence="3" id="KW-0813">Transport</keyword>
<evidence type="ECO:0000256" key="9">
    <source>
        <dbReference type="SAM" id="SignalP"/>
    </source>
</evidence>
<dbReference type="GO" id="GO:1990281">
    <property type="term" value="C:efflux pump complex"/>
    <property type="evidence" value="ECO:0007669"/>
    <property type="project" value="TreeGrafter"/>
</dbReference>
<comment type="similarity">
    <text evidence="2">Belongs to the outer membrane factor (OMF) (TC 1.B.17) family.</text>
</comment>
<keyword evidence="7" id="KW-0998">Cell outer membrane</keyword>
<dbReference type="Pfam" id="PF02321">
    <property type="entry name" value="OEP"/>
    <property type="match status" value="2"/>
</dbReference>
<evidence type="ECO:0000256" key="5">
    <source>
        <dbReference type="ARBA" id="ARBA00022692"/>
    </source>
</evidence>
<dbReference type="OrthoDB" id="9811587at2"/>
<evidence type="ECO:0000256" key="3">
    <source>
        <dbReference type="ARBA" id="ARBA00022448"/>
    </source>
</evidence>
<proteinExistence type="inferred from homology"/>
<sequence length="450" mass="51008">MIRSNKVKTILPCLVLILVALPLRAETDTLSMKVCIDYALRHSPRIKGSKADRSIASADYLEAIGRLLPSASASTSAYLNIGRGVDPKTNTYTDINTFRNNYGIESSMLLFDGLSTVFALRRSRLERAISIEQVRMTRDQVRLETIEAYYQVLFTQELYRQAREDIANSARVALRTQRMYELGMKSLPDVSEVRATEASDKVTLVRRHSDYEIALLNLKAKMNYPIDRPLVIEDSLIFVDVMPSLLTAEEVYAVAVLRLPKAMIAEQKVKSSRAMYNSSIGAFFPKITLFAGYATSFSFATNETNYEPFPDQLKKRRGEYIGVALSFDLFDGFRKSATLRRAKARHRAEEARREEILSEVYKDISQSILEVNAAVEEYRATEEKARYLERAYQATLRNYEAGNASSIDLSTASSRAKEAKIERAHACTTYLLRREWLDYYNGSVGEDEGL</sequence>
<dbReference type="RefSeq" id="WP_036852323.1">
    <property type="nucleotide sequence ID" value="NZ_JQJD01000051.1"/>
</dbReference>
<evidence type="ECO:0000256" key="8">
    <source>
        <dbReference type="SAM" id="Coils"/>
    </source>
</evidence>
<dbReference type="PANTHER" id="PTHR30026:SF20">
    <property type="entry name" value="OUTER MEMBRANE PROTEIN TOLC"/>
    <property type="match status" value="1"/>
</dbReference>
<organism evidence="10 11">
    <name type="scientific">Porphyromonas cangingivalis</name>
    <dbReference type="NCBI Taxonomy" id="36874"/>
    <lineage>
        <taxon>Bacteria</taxon>
        <taxon>Pseudomonadati</taxon>
        <taxon>Bacteroidota</taxon>
        <taxon>Bacteroidia</taxon>
        <taxon>Bacteroidales</taxon>
        <taxon>Porphyromonadaceae</taxon>
        <taxon>Porphyromonas</taxon>
    </lineage>
</organism>
<dbReference type="GO" id="GO:0009279">
    <property type="term" value="C:cell outer membrane"/>
    <property type="evidence" value="ECO:0007669"/>
    <property type="project" value="UniProtKB-SubCell"/>
</dbReference>
<dbReference type="Gene3D" id="1.20.1600.10">
    <property type="entry name" value="Outer membrane efflux proteins (OEP)"/>
    <property type="match status" value="1"/>
</dbReference>
<feature type="signal peptide" evidence="9">
    <location>
        <begin position="1"/>
        <end position="25"/>
    </location>
</feature>
<keyword evidence="9" id="KW-0732">Signal</keyword>
<keyword evidence="5" id="KW-0812">Transmembrane</keyword>
<evidence type="ECO:0000256" key="4">
    <source>
        <dbReference type="ARBA" id="ARBA00022452"/>
    </source>
</evidence>
<evidence type="ECO:0008006" key="12">
    <source>
        <dbReference type="Google" id="ProtNLM"/>
    </source>
</evidence>
<evidence type="ECO:0000313" key="11">
    <source>
        <dbReference type="Proteomes" id="UP000030125"/>
    </source>
</evidence>
<evidence type="ECO:0000256" key="2">
    <source>
        <dbReference type="ARBA" id="ARBA00007613"/>
    </source>
</evidence>
<dbReference type="InterPro" id="IPR003423">
    <property type="entry name" value="OMP_efflux"/>
</dbReference>
<evidence type="ECO:0000256" key="6">
    <source>
        <dbReference type="ARBA" id="ARBA00023136"/>
    </source>
</evidence>
<gene>
    <name evidence="10" type="ORF">HQ35_07985</name>
</gene>
<dbReference type="PANTHER" id="PTHR30026">
    <property type="entry name" value="OUTER MEMBRANE PROTEIN TOLC"/>
    <property type="match status" value="1"/>
</dbReference>
<reference evidence="10 11" key="1">
    <citation type="submission" date="2014-08" db="EMBL/GenBank/DDBJ databases">
        <title>Porphyromonas cangingivalis strain:COT-109_OH1386 Genome sequencing.</title>
        <authorList>
            <person name="Wallis C."/>
            <person name="Deusch O."/>
            <person name="O'Flynn C."/>
            <person name="Davis I."/>
            <person name="Jospin G."/>
            <person name="Darling A.E."/>
            <person name="Coil D.A."/>
            <person name="Alexiev A."/>
            <person name="Horsfall A."/>
            <person name="Kirkwood N."/>
            <person name="Harris S."/>
            <person name="Eisen J.A."/>
        </authorList>
    </citation>
    <scope>NUCLEOTIDE SEQUENCE [LARGE SCALE GENOMIC DNA]</scope>
    <source>
        <strain evidence="11">COT-109 OH1386</strain>
    </source>
</reference>
<name>A0A0A2EJW3_PORCN</name>